<keyword evidence="2 6" id="KW-0812">Transmembrane</keyword>
<feature type="compositionally biased region" description="Basic and acidic residues" evidence="5">
    <location>
        <begin position="410"/>
        <end position="424"/>
    </location>
</feature>
<feature type="compositionally biased region" description="Polar residues" evidence="5">
    <location>
        <begin position="1163"/>
        <end position="1174"/>
    </location>
</feature>
<evidence type="ECO:0000313" key="8">
    <source>
        <dbReference type="EMBL" id="CAH3112393.1"/>
    </source>
</evidence>
<dbReference type="PANTHER" id="PTHR15549">
    <property type="entry name" value="PAIRED IMMUNOGLOBULIN-LIKE TYPE 2 RECEPTOR"/>
    <property type="match status" value="1"/>
</dbReference>
<evidence type="ECO:0000313" key="9">
    <source>
        <dbReference type="Proteomes" id="UP001159428"/>
    </source>
</evidence>
<feature type="chain" id="PRO_5043717790" evidence="7">
    <location>
        <begin position="19"/>
        <end position="1217"/>
    </location>
</feature>
<keyword evidence="7" id="KW-0732">Signal</keyword>
<evidence type="ECO:0000256" key="5">
    <source>
        <dbReference type="SAM" id="MobiDB-lite"/>
    </source>
</evidence>
<evidence type="ECO:0000256" key="7">
    <source>
        <dbReference type="SAM" id="SignalP"/>
    </source>
</evidence>
<evidence type="ECO:0000256" key="2">
    <source>
        <dbReference type="ARBA" id="ARBA00022692"/>
    </source>
</evidence>
<evidence type="ECO:0000256" key="4">
    <source>
        <dbReference type="ARBA" id="ARBA00023136"/>
    </source>
</evidence>
<proteinExistence type="predicted"/>
<reference evidence="8 9" key="1">
    <citation type="submission" date="2022-05" db="EMBL/GenBank/DDBJ databases">
        <authorList>
            <consortium name="Genoscope - CEA"/>
            <person name="William W."/>
        </authorList>
    </citation>
    <scope>NUCLEOTIDE SEQUENCE [LARGE SCALE GENOMIC DNA]</scope>
</reference>
<dbReference type="GO" id="GO:0016020">
    <property type="term" value="C:membrane"/>
    <property type="evidence" value="ECO:0007669"/>
    <property type="project" value="UniProtKB-SubCell"/>
</dbReference>
<evidence type="ECO:0000256" key="3">
    <source>
        <dbReference type="ARBA" id="ARBA00022989"/>
    </source>
</evidence>
<name>A0AAU9WET4_9CNID</name>
<feature type="transmembrane region" description="Helical" evidence="6">
    <location>
        <begin position="809"/>
        <end position="833"/>
    </location>
</feature>
<comment type="caution">
    <text evidence="8">The sequence shown here is derived from an EMBL/GenBank/DDBJ whole genome shotgun (WGS) entry which is preliminary data.</text>
</comment>
<accession>A0AAU9WET4</accession>
<feature type="compositionally biased region" description="Pro residues" evidence="5">
    <location>
        <begin position="657"/>
        <end position="673"/>
    </location>
</feature>
<feature type="region of interest" description="Disordered" evidence="5">
    <location>
        <begin position="648"/>
        <end position="675"/>
    </location>
</feature>
<dbReference type="PANTHER" id="PTHR15549:SF6">
    <property type="entry name" value="MID2 DOMAIN-CONTAINING PROTEIN"/>
    <property type="match status" value="1"/>
</dbReference>
<protein>
    <submittedName>
        <fullName evidence="8">Uncharacterized protein</fullName>
    </submittedName>
</protein>
<sequence>MPTKLFMLCSLIFSTCQGLQFNVSRVALVTNLGSKDLFTNLDPSAKCPNEKPNLDAGRPWCVERKAYCSSQGCCVCECQYSDATFQLKMNPYNASCVGNKDIRTFAGCSKLFESEASAHPLIALDPSASGFKGIINLSNKCKVKSVEYLDITWKPLAKKDTDTFSISSIKNWPYTALLWNGHLNSAYFGYIMRVNVECGKGNNKQTYCVLFKTRGTLSVTIPDLSTQKPPVTKGQSTTVKHPTKIITKKAATTTTTTTAAITTAATTTAASTTAATTTAATTIAATTTAATTTAATTTAAGTTVTITTKAKTIETTKAMTRKSTHMASAVTVKSTTNHVDLTTKRTITSANAETSPTKVPTSKAKTTENTKSTIIMAENTSTTESQVITDHPFETLPIESTAGDFATLEPTHHSSGNKEPENNENKFSAQKQDKLEDMTIFIVIGVAAVICISVGLLCTWLIISQRRKHRNAESYGARTTVIANPTTGAQNHFPMTGFFKNPVCDDAVYMEPEALVRKSSVSLIGNPSYENCEDLLINNPGAKNSQQILLNNATKKSLNTSSRNIIPTKENSYDCAHVRSHNNGKPDQDKPVYQSLVEADVEASCTSDPNLNTYQSLNPDGLIYQPLIKSVVQERQYEVPEYLALLNPGETPGKNLPSPPEYQPPYTTGPPPADLEESPEYADYADLDELEKISANEASNKSLNGEQCYLTPLHNVPEGPNYDYANESMYDVLEGPDPRIYGNVNLGFEPPAPYFHYCLIPLACPPGTTGTSTKQSTTTGTTGTPIMPSTTTSTPTITTTKPITTPDQAINAAIVVIGIILCLLLIGVFAYLLHQYTILCPCRRRGHQIGGGIMNSNVINNQGQPTFRIQEEPVYAEVADVYPLENKAKGKVTVSLDENPSVVLNLYAQEVGFSRGRLNPDSPLSRSNLEGIRRTSDESRNVRERDRSLQEEETDGSLVFRNLQFEETSFSSLPRREQDLKKLTESREQGDRGICNYHENHSHHGRNEHLDRHDHHDCNEHLDHNDGHCLHSPKCQETGDNVLYEGLIDRTRIRSKFICPSCNDSSDYQRPNTIGCCPHREKENNTREKTRSFYESLALKEGTRESDYATPSAMEHNNSSSQDGKELPEYNILEPEESEQELRPVSHEYNILEPETPSDDVQSDMNETFPNSGSTDEEKDLPIHPSEIKSLEKNPVYAFHWKMKNDEPCVRRRARSM</sequence>
<comment type="subcellular location">
    <subcellularLocation>
        <location evidence="1">Membrane</location>
        <topology evidence="1">Single-pass membrane protein</topology>
    </subcellularLocation>
</comment>
<dbReference type="InterPro" id="IPR051694">
    <property type="entry name" value="Immunoregulatory_rcpt-like"/>
</dbReference>
<evidence type="ECO:0000256" key="1">
    <source>
        <dbReference type="ARBA" id="ARBA00004167"/>
    </source>
</evidence>
<feature type="region of interest" description="Disordered" evidence="5">
    <location>
        <begin position="406"/>
        <end position="428"/>
    </location>
</feature>
<keyword evidence="4 6" id="KW-0472">Membrane</keyword>
<feature type="region of interest" description="Disordered" evidence="5">
    <location>
        <begin position="1154"/>
        <end position="1188"/>
    </location>
</feature>
<feature type="region of interest" description="Disordered" evidence="5">
    <location>
        <begin position="769"/>
        <end position="800"/>
    </location>
</feature>
<dbReference type="GO" id="GO:0071944">
    <property type="term" value="C:cell periphery"/>
    <property type="evidence" value="ECO:0007669"/>
    <property type="project" value="UniProtKB-ARBA"/>
</dbReference>
<feature type="compositionally biased region" description="Basic and acidic residues" evidence="5">
    <location>
        <begin position="931"/>
        <end position="950"/>
    </location>
</feature>
<evidence type="ECO:0000256" key="6">
    <source>
        <dbReference type="SAM" id="Phobius"/>
    </source>
</evidence>
<feature type="compositionally biased region" description="Basic and acidic residues" evidence="5">
    <location>
        <begin position="974"/>
        <end position="991"/>
    </location>
</feature>
<keyword evidence="3 6" id="KW-1133">Transmembrane helix</keyword>
<gene>
    <name evidence="8" type="ORF">PMEA_00005140</name>
</gene>
<feature type="signal peptide" evidence="7">
    <location>
        <begin position="1"/>
        <end position="18"/>
    </location>
</feature>
<dbReference type="EMBL" id="CALNXJ010000013">
    <property type="protein sequence ID" value="CAH3112393.1"/>
    <property type="molecule type" value="Genomic_DNA"/>
</dbReference>
<dbReference type="AlphaFoldDB" id="A0AAU9WET4"/>
<organism evidence="8 9">
    <name type="scientific">Pocillopora meandrina</name>
    <dbReference type="NCBI Taxonomy" id="46732"/>
    <lineage>
        <taxon>Eukaryota</taxon>
        <taxon>Metazoa</taxon>
        <taxon>Cnidaria</taxon>
        <taxon>Anthozoa</taxon>
        <taxon>Hexacorallia</taxon>
        <taxon>Scleractinia</taxon>
        <taxon>Astrocoeniina</taxon>
        <taxon>Pocilloporidae</taxon>
        <taxon>Pocillopora</taxon>
    </lineage>
</organism>
<keyword evidence="9" id="KW-1185">Reference proteome</keyword>
<feature type="region of interest" description="Disordered" evidence="5">
    <location>
        <begin position="917"/>
        <end position="955"/>
    </location>
</feature>
<feature type="region of interest" description="Disordered" evidence="5">
    <location>
        <begin position="971"/>
        <end position="993"/>
    </location>
</feature>
<dbReference type="Proteomes" id="UP001159428">
    <property type="component" value="Unassembled WGS sequence"/>
</dbReference>
<feature type="region of interest" description="Disordered" evidence="5">
    <location>
        <begin position="1100"/>
        <end position="1127"/>
    </location>
</feature>
<feature type="transmembrane region" description="Helical" evidence="6">
    <location>
        <begin position="438"/>
        <end position="463"/>
    </location>
</feature>